<reference evidence="1 2" key="1">
    <citation type="submission" date="2018-03" db="EMBL/GenBank/DDBJ databases">
        <title>Adhaeribacter sp. HMF7605 Genome sequencing and assembly.</title>
        <authorList>
            <person name="Kang H."/>
            <person name="Kang J."/>
            <person name="Cha I."/>
            <person name="Kim H."/>
            <person name="Joh K."/>
        </authorList>
    </citation>
    <scope>NUCLEOTIDE SEQUENCE [LARGE SCALE GENOMIC DNA]</scope>
    <source>
        <strain evidence="1 2">HMF7605</strain>
    </source>
</reference>
<evidence type="ECO:0008006" key="3">
    <source>
        <dbReference type="Google" id="ProtNLM"/>
    </source>
</evidence>
<dbReference type="AlphaFoldDB" id="A0A2T2YA34"/>
<proteinExistence type="predicted"/>
<dbReference type="OrthoDB" id="893200at2"/>
<accession>A0A2T2YA34</accession>
<gene>
    <name evidence="1" type="ORF">AHMF7605_01925</name>
</gene>
<name>A0A2T2YA34_9BACT</name>
<comment type="caution">
    <text evidence="1">The sequence shown here is derived from an EMBL/GenBank/DDBJ whole genome shotgun (WGS) entry which is preliminary data.</text>
</comment>
<dbReference type="Pfam" id="PF07366">
    <property type="entry name" value="SnoaL"/>
    <property type="match status" value="1"/>
</dbReference>
<dbReference type="InterPro" id="IPR009959">
    <property type="entry name" value="Cyclase_SnoaL-like"/>
</dbReference>
<dbReference type="GO" id="GO:0030638">
    <property type="term" value="P:polyketide metabolic process"/>
    <property type="evidence" value="ECO:0007669"/>
    <property type="project" value="InterPro"/>
</dbReference>
<evidence type="ECO:0000313" key="1">
    <source>
        <dbReference type="EMBL" id="PSR52367.1"/>
    </source>
</evidence>
<dbReference type="SUPFAM" id="SSF54427">
    <property type="entry name" value="NTF2-like"/>
    <property type="match status" value="1"/>
</dbReference>
<evidence type="ECO:0000313" key="2">
    <source>
        <dbReference type="Proteomes" id="UP000240357"/>
    </source>
</evidence>
<organism evidence="1 2">
    <name type="scientific">Adhaeribacter arboris</name>
    <dbReference type="NCBI Taxonomy" id="2072846"/>
    <lineage>
        <taxon>Bacteria</taxon>
        <taxon>Pseudomonadati</taxon>
        <taxon>Bacteroidota</taxon>
        <taxon>Cytophagia</taxon>
        <taxon>Cytophagales</taxon>
        <taxon>Hymenobacteraceae</taxon>
        <taxon>Adhaeribacter</taxon>
    </lineage>
</organism>
<keyword evidence="2" id="KW-1185">Reference proteome</keyword>
<sequence>MEQLQVQTRKIEMKNACVHFMFSYQNKDVSRMMRFCDPAGEVYFVPLGEAGRGKIGELGQNLWSLLIECFPDINNTIDAIVSEGEYIRCQVLITGTQAQDFAGIPNKGKKFNSDHIFIFHLNENNKIDNIEIQWNHEDFVRQLSH</sequence>
<dbReference type="RefSeq" id="WP_106925919.1">
    <property type="nucleotide sequence ID" value="NZ_PYFT01000001.1"/>
</dbReference>
<dbReference type="Proteomes" id="UP000240357">
    <property type="component" value="Unassembled WGS sequence"/>
</dbReference>
<dbReference type="InterPro" id="IPR032710">
    <property type="entry name" value="NTF2-like_dom_sf"/>
</dbReference>
<dbReference type="EMBL" id="PYFT01000001">
    <property type="protein sequence ID" value="PSR52367.1"/>
    <property type="molecule type" value="Genomic_DNA"/>
</dbReference>
<protein>
    <recommendedName>
        <fullName evidence="3">SnoaL-like domain-containing protein</fullName>
    </recommendedName>
</protein>
<dbReference type="Gene3D" id="3.10.450.50">
    <property type="match status" value="1"/>
</dbReference>